<sequence>MFSRTLIANRAEFAIFNIGDLLGTLLSYQR</sequence>
<name>A0A2P2PLP9_RHIMU</name>
<dbReference type="AlphaFoldDB" id="A0A2P2PLP9"/>
<organism evidence="1">
    <name type="scientific">Rhizophora mucronata</name>
    <name type="common">Asiatic mangrove</name>
    <dbReference type="NCBI Taxonomy" id="61149"/>
    <lineage>
        <taxon>Eukaryota</taxon>
        <taxon>Viridiplantae</taxon>
        <taxon>Streptophyta</taxon>
        <taxon>Embryophyta</taxon>
        <taxon>Tracheophyta</taxon>
        <taxon>Spermatophyta</taxon>
        <taxon>Magnoliopsida</taxon>
        <taxon>eudicotyledons</taxon>
        <taxon>Gunneridae</taxon>
        <taxon>Pentapetalae</taxon>
        <taxon>rosids</taxon>
        <taxon>fabids</taxon>
        <taxon>Malpighiales</taxon>
        <taxon>Rhizophoraceae</taxon>
        <taxon>Rhizophora</taxon>
    </lineage>
</organism>
<accession>A0A2P2PLP9</accession>
<reference evidence="1" key="1">
    <citation type="submission" date="2018-02" db="EMBL/GenBank/DDBJ databases">
        <title>Rhizophora mucronata_Transcriptome.</title>
        <authorList>
            <person name="Meera S.P."/>
            <person name="Sreeshan A."/>
            <person name="Augustine A."/>
        </authorList>
    </citation>
    <scope>NUCLEOTIDE SEQUENCE</scope>
    <source>
        <tissue evidence="1">Leaf</tissue>
    </source>
</reference>
<protein>
    <submittedName>
        <fullName evidence="1">Uncharacterized protein</fullName>
    </submittedName>
</protein>
<dbReference type="EMBL" id="GGEC01075190">
    <property type="protein sequence ID" value="MBX55674.1"/>
    <property type="molecule type" value="Transcribed_RNA"/>
</dbReference>
<proteinExistence type="predicted"/>
<evidence type="ECO:0000313" key="1">
    <source>
        <dbReference type="EMBL" id="MBX55674.1"/>
    </source>
</evidence>